<dbReference type="Proteomes" id="UP000015350">
    <property type="component" value="Unassembled WGS sequence"/>
</dbReference>
<dbReference type="Pfam" id="PF04321">
    <property type="entry name" value="RmlD_sub_bind"/>
    <property type="match status" value="1"/>
</dbReference>
<comment type="function">
    <text evidence="6">Catalyzes the reduction of dTDP-6-deoxy-L-lyxo-4-hexulose to yield dTDP-L-rhamnose.</text>
</comment>
<evidence type="ECO:0000256" key="6">
    <source>
        <dbReference type="RuleBase" id="RU364082"/>
    </source>
</evidence>
<evidence type="ECO:0000256" key="2">
    <source>
        <dbReference type="ARBA" id="ARBA00010944"/>
    </source>
</evidence>
<organism evidence="8 9">
    <name type="scientific">Magnetospirillum fulvum MGU-K5</name>
    <dbReference type="NCBI Taxonomy" id="1316936"/>
    <lineage>
        <taxon>Bacteria</taxon>
        <taxon>Pseudomonadati</taxon>
        <taxon>Pseudomonadota</taxon>
        <taxon>Alphaproteobacteria</taxon>
        <taxon>Rhodospirillales</taxon>
        <taxon>Rhodospirillaceae</taxon>
        <taxon>Magnetospirillum</taxon>
    </lineage>
</organism>
<comment type="caution">
    <text evidence="8">The sequence shown here is derived from an EMBL/GenBank/DDBJ whole genome shotgun (WGS) entry which is preliminary data.</text>
</comment>
<dbReference type="InterPro" id="IPR036291">
    <property type="entry name" value="NAD(P)-bd_dom_sf"/>
</dbReference>
<dbReference type="SUPFAM" id="SSF51735">
    <property type="entry name" value="NAD(P)-binding Rossmann-fold domains"/>
    <property type="match status" value="1"/>
</dbReference>
<evidence type="ECO:0000259" key="7">
    <source>
        <dbReference type="Pfam" id="PF04321"/>
    </source>
</evidence>
<dbReference type="NCBIfam" id="TIGR01214">
    <property type="entry name" value="rmlD"/>
    <property type="match status" value="1"/>
</dbReference>
<keyword evidence="6" id="KW-0560">Oxidoreductase</keyword>
<reference evidence="8 9" key="1">
    <citation type="submission" date="2013-04" db="EMBL/GenBank/DDBJ databases">
        <authorList>
            <person name="Kuznetsov B."/>
            <person name="Ivanovsky R."/>
        </authorList>
    </citation>
    <scope>NUCLEOTIDE SEQUENCE [LARGE SCALE GENOMIC DNA]</scope>
    <source>
        <strain evidence="8 9">MGU-K5</strain>
    </source>
</reference>
<dbReference type="CDD" id="cd05254">
    <property type="entry name" value="dTDP_HR_like_SDR_e"/>
    <property type="match status" value="1"/>
</dbReference>
<dbReference type="PATRIC" id="fig|1316936.3.peg.2407"/>
<dbReference type="GO" id="GO:0019305">
    <property type="term" value="P:dTDP-rhamnose biosynthetic process"/>
    <property type="evidence" value="ECO:0007669"/>
    <property type="project" value="UniProtKB-UniPathway"/>
</dbReference>
<dbReference type="EC" id="1.1.1.133" evidence="3 6"/>
<gene>
    <name evidence="8" type="ORF">K678_12060</name>
</gene>
<dbReference type="AlphaFoldDB" id="S9S973"/>
<evidence type="ECO:0000256" key="1">
    <source>
        <dbReference type="ARBA" id="ARBA00004781"/>
    </source>
</evidence>
<evidence type="ECO:0000313" key="8">
    <source>
        <dbReference type="EMBL" id="EPY01239.1"/>
    </source>
</evidence>
<dbReference type="InterPro" id="IPR005913">
    <property type="entry name" value="dTDP_dehydrorham_reduct"/>
</dbReference>
<sequence>MRIVVTGCSGQIATALQQRGAQSEHQIIAVGRPRLDLAWPKTVAGVLTAARPDIIVSAAAYTAVDKAETDRDSAFAINADGAAAIAATAARLGVPLIHLSTDYVFDGSKSGPYLESDLPAPINVYGESKLAGEQRVVALTANHVILRLSWVYSPFGNNFVRTMLRLAEDRETVRVVADQIGRPSSAFDIADAVISIAERLGAEPERAPRGLFHLSGAGETSWAGFAEAIFTGLRARGGRGVTVVPIPATDYPLPAARPANSVLCGDKLFAAYGLTLPSWRGSLSVCLERLIPSRDGAATKIPSEERPL</sequence>
<evidence type="ECO:0000256" key="5">
    <source>
        <dbReference type="ARBA" id="ARBA00048200"/>
    </source>
</evidence>
<dbReference type="RefSeq" id="WP_021132721.1">
    <property type="nucleotide sequence ID" value="NZ_AQPH01000047.1"/>
</dbReference>
<keyword evidence="6" id="KW-0521">NADP</keyword>
<evidence type="ECO:0000256" key="3">
    <source>
        <dbReference type="ARBA" id="ARBA00012929"/>
    </source>
</evidence>
<dbReference type="Gene3D" id="3.90.25.10">
    <property type="entry name" value="UDP-galactose 4-epimerase, domain 1"/>
    <property type="match status" value="1"/>
</dbReference>
<comment type="catalytic activity">
    <reaction evidence="5 6">
        <text>dTDP-beta-L-rhamnose + NADP(+) = dTDP-4-dehydro-beta-L-rhamnose + NADPH + H(+)</text>
        <dbReference type="Rhea" id="RHEA:21796"/>
        <dbReference type="ChEBI" id="CHEBI:15378"/>
        <dbReference type="ChEBI" id="CHEBI:57510"/>
        <dbReference type="ChEBI" id="CHEBI:57783"/>
        <dbReference type="ChEBI" id="CHEBI:58349"/>
        <dbReference type="ChEBI" id="CHEBI:62830"/>
        <dbReference type="EC" id="1.1.1.133"/>
    </reaction>
</comment>
<comment type="cofactor">
    <cofactor evidence="6">
        <name>Mg(2+)</name>
        <dbReference type="ChEBI" id="CHEBI:18420"/>
    </cofactor>
    <text evidence="6">Binds 1 Mg(2+) ion per monomer.</text>
</comment>
<dbReference type="UniPathway" id="UPA00124"/>
<comment type="similarity">
    <text evidence="2 6">Belongs to the dTDP-4-dehydrorhamnose reductase family.</text>
</comment>
<dbReference type="PANTHER" id="PTHR10491:SF4">
    <property type="entry name" value="METHIONINE ADENOSYLTRANSFERASE 2 SUBUNIT BETA"/>
    <property type="match status" value="1"/>
</dbReference>
<dbReference type="Gene3D" id="3.40.50.720">
    <property type="entry name" value="NAD(P)-binding Rossmann-like Domain"/>
    <property type="match status" value="1"/>
</dbReference>
<protein>
    <recommendedName>
        <fullName evidence="4 6">dTDP-4-dehydrorhamnose reductase</fullName>
        <ecNumber evidence="3 6">1.1.1.133</ecNumber>
    </recommendedName>
</protein>
<dbReference type="InterPro" id="IPR029903">
    <property type="entry name" value="RmlD-like-bd"/>
</dbReference>
<dbReference type="EMBL" id="AQPH01000047">
    <property type="protein sequence ID" value="EPY01239.1"/>
    <property type="molecule type" value="Genomic_DNA"/>
</dbReference>
<dbReference type="OrthoDB" id="9803892at2"/>
<evidence type="ECO:0000256" key="4">
    <source>
        <dbReference type="ARBA" id="ARBA00017099"/>
    </source>
</evidence>
<comment type="pathway">
    <text evidence="1 6">Carbohydrate biosynthesis; dTDP-L-rhamnose biosynthesis.</text>
</comment>
<proteinExistence type="inferred from homology"/>
<dbReference type="PANTHER" id="PTHR10491">
    <property type="entry name" value="DTDP-4-DEHYDRORHAMNOSE REDUCTASE"/>
    <property type="match status" value="1"/>
</dbReference>
<accession>S9S973</accession>
<dbReference type="eggNOG" id="COG1091">
    <property type="taxonomic scope" value="Bacteria"/>
</dbReference>
<evidence type="ECO:0000313" key="9">
    <source>
        <dbReference type="Proteomes" id="UP000015350"/>
    </source>
</evidence>
<name>S9S973_MAGFU</name>
<dbReference type="GO" id="GO:0008831">
    <property type="term" value="F:dTDP-4-dehydrorhamnose reductase activity"/>
    <property type="evidence" value="ECO:0007669"/>
    <property type="project" value="UniProtKB-EC"/>
</dbReference>
<dbReference type="STRING" id="1316936.K678_12060"/>
<feature type="domain" description="RmlD-like substrate binding" evidence="7">
    <location>
        <begin position="1"/>
        <end position="290"/>
    </location>
</feature>